<accession>A0AAQ1SMI6</accession>
<dbReference type="AlphaFoldDB" id="A0AAQ1SMI6"/>
<sequence length="60" mass="7088">MRTTTDLCLRTNSENVETLITKNKCLKIRNVTKFVGTLTFIRNLHLKRIHTTQIKKNFLK</sequence>
<reference evidence="1 2" key="1">
    <citation type="submission" date="2017-11" db="EMBL/GenBank/DDBJ databases">
        <authorList>
            <person name="Lechat P."/>
        </authorList>
    </citation>
    <scope>NUCLEOTIDE SEQUENCE [LARGE SCALE GENOMIC DNA]</scope>
    <source>
        <strain evidence="1">L495</strain>
    </source>
</reference>
<evidence type="ECO:0000313" key="2">
    <source>
        <dbReference type="Proteomes" id="UP000234460"/>
    </source>
</evidence>
<proteinExistence type="predicted"/>
<evidence type="ECO:0000313" key="1">
    <source>
        <dbReference type="EMBL" id="SOR60398.1"/>
    </source>
</evidence>
<gene>
    <name evidence="1" type="ORF">LMANV2_170015</name>
</gene>
<dbReference type="EMBL" id="OEJX01000009">
    <property type="protein sequence ID" value="SOR60398.1"/>
    <property type="molecule type" value="Genomic_DNA"/>
</dbReference>
<comment type="caution">
    <text evidence="1">The sequence shown here is derived from an EMBL/GenBank/DDBJ whole genome shotgun (WGS) entry which is preliminary data.</text>
</comment>
<dbReference type="Proteomes" id="UP000234460">
    <property type="component" value="Chromosome LMANV2"/>
</dbReference>
<protein>
    <submittedName>
        <fullName evidence="1">Uncharacterized protein</fullName>
    </submittedName>
</protein>
<name>A0AAQ1SMI6_LEPIR</name>
<organism evidence="1 2">
    <name type="scientific">Leptospira interrogans serovar Manilae</name>
    <dbReference type="NCBI Taxonomy" id="214675"/>
    <lineage>
        <taxon>Bacteria</taxon>
        <taxon>Pseudomonadati</taxon>
        <taxon>Spirochaetota</taxon>
        <taxon>Spirochaetia</taxon>
        <taxon>Leptospirales</taxon>
        <taxon>Leptospiraceae</taxon>
        <taxon>Leptospira</taxon>
    </lineage>
</organism>